<feature type="transmembrane region" description="Helical" evidence="1">
    <location>
        <begin position="37"/>
        <end position="58"/>
    </location>
</feature>
<comment type="caution">
    <text evidence="2">The sequence shown here is derived from an EMBL/GenBank/DDBJ whole genome shotgun (WGS) entry which is preliminary data.</text>
</comment>
<keyword evidence="1" id="KW-0472">Membrane</keyword>
<proteinExistence type="predicted"/>
<keyword evidence="1" id="KW-1133">Transmembrane helix</keyword>
<reference evidence="3" key="1">
    <citation type="submission" date="2014-06" db="EMBL/GenBank/DDBJ databases">
        <authorList>
            <person name="Winans N.J."/>
            <person name="Newell P.D."/>
            <person name="Douglas A.E."/>
        </authorList>
    </citation>
    <scope>NUCLEOTIDE SEQUENCE [LARGE SCALE GENOMIC DNA]</scope>
</reference>
<name>A0A252BW80_9PROT</name>
<evidence type="ECO:0000313" key="2">
    <source>
        <dbReference type="EMBL" id="OUJ13092.1"/>
    </source>
</evidence>
<evidence type="ECO:0000256" key="1">
    <source>
        <dbReference type="SAM" id="Phobius"/>
    </source>
</evidence>
<dbReference type="AlphaFoldDB" id="A0A252BW80"/>
<accession>A0A252BW80</accession>
<evidence type="ECO:0000313" key="3">
    <source>
        <dbReference type="Proteomes" id="UP000194931"/>
    </source>
</evidence>
<feature type="non-terminal residue" evidence="2">
    <location>
        <position position="61"/>
    </location>
</feature>
<gene>
    <name evidence="2" type="ORF">HK26_12150</name>
</gene>
<protein>
    <submittedName>
        <fullName evidence="2">Uncharacterized protein</fullName>
    </submittedName>
</protein>
<keyword evidence="1" id="KW-0812">Transmembrane</keyword>
<organism evidence="2 3">
    <name type="scientific">Acetobacter okinawensis</name>
    <dbReference type="NCBI Taxonomy" id="1076594"/>
    <lineage>
        <taxon>Bacteria</taxon>
        <taxon>Pseudomonadati</taxon>
        <taxon>Pseudomonadota</taxon>
        <taxon>Alphaproteobacteria</taxon>
        <taxon>Acetobacterales</taxon>
        <taxon>Acetobacteraceae</taxon>
        <taxon>Acetobacter</taxon>
    </lineage>
</organism>
<dbReference type="EMBL" id="JOPJ01000007">
    <property type="protein sequence ID" value="OUJ13092.1"/>
    <property type="molecule type" value="Genomic_DNA"/>
</dbReference>
<keyword evidence="3" id="KW-1185">Reference proteome</keyword>
<dbReference type="Proteomes" id="UP000194931">
    <property type="component" value="Unassembled WGS sequence"/>
</dbReference>
<sequence length="61" mass="6147">MSAGMEAAVFLAALAFVWPFLGAVVVAALPAPHSREAAIWMAALGCVLSVIVFTFPSVGGG</sequence>